<keyword evidence="2" id="KW-0472">Membrane</keyword>
<feature type="transmembrane region" description="Helical" evidence="2">
    <location>
        <begin position="98"/>
        <end position="118"/>
    </location>
</feature>
<dbReference type="InParanoid" id="A0A0C2WTX5"/>
<feature type="non-terminal residue" evidence="3">
    <location>
        <position position="1"/>
    </location>
</feature>
<dbReference type="Proteomes" id="UP000054549">
    <property type="component" value="Unassembled WGS sequence"/>
</dbReference>
<name>A0A0C2WTX5_AMAMK</name>
<proteinExistence type="predicted"/>
<feature type="region of interest" description="Disordered" evidence="1">
    <location>
        <begin position="176"/>
        <end position="202"/>
    </location>
</feature>
<keyword evidence="2" id="KW-1133">Transmembrane helix</keyword>
<keyword evidence="4" id="KW-1185">Reference proteome</keyword>
<reference evidence="3 4" key="1">
    <citation type="submission" date="2014-04" db="EMBL/GenBank/DDBJ databases">
        <title>Evolutionary Origins and Diversification of the Mycorrhizal Mutualists.</title>
        <authorList>
            <consortium name="DOE Joint Genome Institute"/>
            <consortium name="Mycorrhizal Genomics Consortium"/>
            <person name="Kohler A."/>
            <person name="Kuo A."/>
            <person name="Nagy L.G."/>
            <person name="Floudas D."/>
            <person name="Copeland A."/>
            <person name="Barry K.W."/>
            <person name="Cichocki N."/>
            <person name="Veneault-Fourrey C."/>
            <person name="LaButti K."/>
            <person name="Lindquist E.A."/>
            <person name="Lipzen A."/>
            <person name="Lundell T."/>
            <person name="Morin E."/>
            <person name="Murat C."/>
            <person name="Riley R."/>
            <person name="Ohm R."/>
            <person name="Sun H."/>
            <person name="Tunlid A."/>
            <person name="Henrissat B."/>
            <person name="Grigoriev I.V."/>
            <person name="Hibbett D.S."/>
            <person name="Martin F."/>
        </authorList>
    </citation>
    <scope>NUCLEOTIDE SEQUENCE [LARGE SCALE GENOMIC DNA]</scope>
    <source>
        <strain evidence="3 4">Koide BX008</strain>
    </source>
</reference>
<evidence type="ECO:0000256" key="1">
    <source>
        <dbReference type="SAM" id="MobiDB-lite"/>
    </source>
</evidence>
<evidence type="ECO:0008006" key="5">
    <source>
        <dbReference type="Google" id="ProtNLM"/>
    </source>
</evidence>
<evidence type="ECO:0000313" key="3">
    <source>
        <dbReference type="EMBL" id="KIL60216.1"/>
    </source>
</evidence>
<keyword evidence="2" id="KW-0812">Transmembrane</keyword>
<feature type="transmembrane region" description="Helical" evidence="2">
    <location>
        <begin position="130"/>
        <end position="152"/>
    </location>
</feature>
<gene>
    <name evidence="3" type="ORF">M378DRAFT_84071</name>
</gene>
<accession>A0A0C2WTX5</accession>
<dbReference type="EMBL" id="KN818302">
    <property type="protein sequence ID" value="KIL60216.1"/>
    <property type="molecule type" value="Genomic_DNA"/>
</dbReference>
<dbReference type="AlphaFoldDB" id="A0A0C2WTX5"/>
<protein>
    <recommendedName>
        <fullName evidence="5">Transmembrane protein</fullName>
    </recommendedName>
</protein>
<evidence type="ECO:0000256" key="2">
    <source>
        <dbReference type="SAM" id="Phobius"/>
    </source>
</evidence>
<feature type="transmembrane region" description="Helical" evidence="2">
    <location>
        <begin position="56"/>
        <end position="78"/>
    </location>
</feature>
<evidence type="ECO:0000313" key="4">
    <source>
        <dbReference type="Proteomes" id="UP000054549"/>
    </source>
</evidence>
<organism evidence="3 4">
    <name type="scientific">Amanita muscaria (strain Koide BX008)</name>
    <dbReference type="NCBI Taxonomy" id="946122"/>
    <lineage>
        <taxon>Eukaryota</taxon>
        <taxon>Fungi</taxon>
        <taxon>Dikarya</taxon>
        <taxon>Basidiomycota</taxon>
        <taxon>Agaricomycotina</taxon>
        <taxon>Agaricomycetes</taxon>
        <taxon>Agaricomycetidae</taxon>
        <taxon>Agaricales</taxon>
        <taxon>Pluteineae</taxon>
        <taxon>Amanitaceae</taxon>
        <taxon>Amanita</taxon>
    </lineage>
</organism>
<feature type="compositionally biased region" description="Polar residues" evidence="1">
    <location>
        <begin position="177"/>
        <end position="194"/>
    </location>
</feature>
<dbReference type="OrthoDB" id="3064360at2759"/>
<feature type="transmembrane region" description="Helical" evidence="2">
    <location>
        <begin position="12"/>
        <end position="36"/>
    </location>
</feature>
<dbReference type="HOGENOM" id="CLU_044614_1_1_1"/>
<sequence length="202" mass="22410">VFRCWILYAKSWRVICVPVTFWLASVACSVLESYYAGLYYKGQSHEAVLIAMKATTGLYACNIAITVYTTAAIIYRILSSRRNSGGIHKRLNNAMRILVESGVLYTSMIIFGLVGVMLDARNNSTWVESLIVSISDAMAFSMGGISFNLILIRVYQSRVESRDSFADSSHDYGLPGNSFNNSRITPSSEEPSSNELDETRAL</sequence>